<reference evidence="9 10" key="1">
    <citation type="submission" date="2018-11" db="EMBL/GenBank/DDBJ databases">
        <authorList>
            <consortium name="Pathogen Informatics"/>
        </authorList>
    </citation>
    <scope>NUCLEOTIDE SEQUENCE [LARGE SCALE GENOMIC DNA]</scope>
</reference>
<evidence type="ECO:0000256" key="1">
    <source>
        <dbReference type="ARBA" id="ARBA00001946"/>
    </source>
</evidence>
<dbReference type="InterPro" id="IPR049734">
    <property type="entry name" value="NudC-like_C"/>
</dbReference>
<dbReference type="Proteomes" id="UP000050761">
    <property type="component" value="Unassembled WGS sequence"/>
</dbReference>
<dbReference type="PROSITE" id="PS51462">
    <property type="entry name" value="NUDIX"/>
    <property type="match status" value="1"/>
</dbReference>
<accession>A0A183GRJ0</accession>
<evidence type="ECO:0000256" key="3">
    <source>
        <dbReference type="ARBA" id="ARBA00022723"/>
    </source>
</evidence>
<feature type="signal peptide" evidence="7">
    <location>
        <begin position="1"/>
        <end position="25"/>
    </location>
</feature>
<keyword evidence="7" id="KW-0732">Signal</keyword>
<dbReference type="Pfam" id="PF00293">
    <property type="entry name" value="NUDIX"/>
    <property type="match status" value="1"/>
</dbReference>
<dbReference type="WBParaSite" id="HPBE_0002531001-mRNA-1">
    <property type="protein sequence ID" value="HPBE_0002531001-mRNA-1"/>
    <property type="gene ID" value="HPBE_0002531001"/>
</dbReference>
<evidence type="ECO:0000313" key="9">
    <source>
        <dbReference type="EMBL" id="VDP50423.1"/>
    </source>
</evidence>
<proteinExistence type="predicted"/>
<evidence type="ECO:0000313" key="10">
    <source>
        <dbReference type="Proteomes" id="UP000050761"/>
    </source>
</evidence>
<evidence type="ECO:0000256" key="5">
    <source>
        <dbReference type="ARBA" id="ARBA00022842"/>
    </source>
</evidence>
<keyword evidence="10" id="KW-1185">Reference proteome</keyword>
<feature type="domain" description="Nudix hydrolase" evidence="8">
    <location>
        <begin position="114"/>
        <end position="242"/>
    </location>
</feature>
<dbReference type="CDD" id="cd03429">
    <property type="entry name" value="NUDIX_NADH_pyrophosphatase_Nudt13"/>
    <property type="match status" value="1"/>
</dbReference>
<evidence type="ECO:0000259" key="8">
    <source>
        <dbReference type="PROSITE" id="PS51462"/>
    </source>
</evidence>
<evidence type="ECO:0000256" key="4">
    <source>
        <dbReference type="ARBA" id="ARBA00022801"/>
    </source>
</evidence>
<evidence type="ECO:0000313" key="11">
    <source>
        <dbReference type="WBParaSite" id="HPBE_0002531001-mRNA-1"/>
    </source>
</evidence>
<reference evidence="11" key="2">
    <citation type="submission" date="2019-09" db="UniProtKB">
        <authorList>
            <consortium name="WormBaseParasite"/>
        </authorList>
    </citation>
    <scope>IDENTIFICATION</scope>
</reference>
<dbReference type="Pfam" id="PF09297">
    <property type="entry name" value="Zn_ribbon_NUD"/>
    <property type="match status" value="1"/>
</dbReference>
<dbReference type="EC" id="3.6.1.22" evidence="2"/>
<protein>
    <recommendedName>
        <fullName evidence="2">NAD(+) diphosphatase</fullName>
        <ecNumber evidence="2">3.6.1.22</ecNumber>
    </recommendedName>
</protein>
<dbReference type="EMBL" id="UZAH01037701">
    <property type="protein sequence ID" value="VDP50423.1"/>
    <property type="molecule type" value="Genomic_DNA"/>
</dbReference>
<dbReference type="PANTHER" id="PTHR11383">
    <property type="entry name" value="NUCLEOSIDE DIPHOSPHATE-LINKED MOIETY X MOTIF 13"/>
    <property type="match status" value="1"/>
</dbReference>
<dbReference type="InterPro" id="IPR015376">
    <property type="entry name" value="Znr_NADH_PPase"/>
</dbReference>
<keyword evidence="3" id="KW-0479">Metal-binding</keyword>
<dbReference type="InterPro" id="IPR000086">
    <property type="entry name" value="NUDIX_hydrolase_dom"/>
</dbReference>
<evidence type="ECO:0000256" key="2">
    <source>
        <dbReference type="ARBA" id="ARBA00012381"/>
    </source>
</evidence>
<dbReference type="GO" id="GO:0016787">
    <property type="term" value="F:hydrolase activity"/>
    <property type="evidence" value="ECO:0007669"/>
    <property type="project" value="UniProtKB-KW"/>
</dbReference>
<feature type="chain" id="PRO_5044552228" description="NAD(+) diphosphatase" evidence="7">
    <location>
        <begin position="26"/>
        <end position="291"/>
    </location>
</feature>
<dbReference type="PROSITE" id="PS00893">
    <property type="entry name" value="NUDIX_BOX"/>
    <property type="match status" value="1"/>
</dbReference>
<name>A0A183GRJ0_HELPZ</name>
<comment type="cofactor">
    <cofactor evidence="1">
        <name>Mg(2+)</name>
        <dbReference type="ChEBI" id="CHEBI:18420"/>
    </cofactor>
</comment>
<dbReference type="AlphaFoldDB" id="A0A183GRJ0"/>
<keyword evidence="5" id="KW-0460">Magnesium</keyword>
<dbReference type="Gene3D" id="3.90.79.10">
    <property type="entry name" value="Nucleoside Triphosphate Pyrophosphohydrolase"/>
    <property type="match status" value="1"/>
</dbReference>
<organism evidence="10 11">
    <name type="scientific">Heligmosomoides polygyrus</name>
    <name type="common">Parasitic roundworm</name>
    <dbReference type="NCBI Taxonomy" id="6339"/>
    <lineage>
        <taxon>Eukaryota</taxon>
        <taxon>Metazoa</taxon>
        <taxon>Ecdysozoa</taxon>
        <taxon>Nematoda</taxon>
        <taxon>Chromadorea</taxon>
        <taxon>Rhabditida</taxon>
        <taxon>Rhabditina</taxon>
        <taxon>Rhabditomorpha</taxon>
        <taxon>Strongyloidea</taxon>
        <taxon>Heligmosomidae</taxon>
        <taxon>Heligmosomoides</taxon>
    </lineage>
</organism>
<dbReference type="InterPro" id="IPR020084">
    <property type="entry name" value="NUDIX_hydrolase_CS"/>
</dbReference>
<dbReference type="PANTHER" id="PTHR11383:SF3">
    <property type="entry name" value="NAD(P)H PYROPHOSPHATASE NUDT13, MITOCHONDRIAL"/>
    <property type="match status" value="1"/>
</dbReference>
<gene>
    <name evidence="9" type="ORF">HPBE_LOCUS25309</name>
</gene>
<dbReference type="Gene3D" id="3.90.79.20">
    <property type="match status" value="1"/>
</dbReference>
<dbReference type="GO" id="GO:0046872">
    <property type="term" value="F:metal ion binding"/>
    <property type="evidence" value="ECO:0007669"/>
    <property type="project" value="UniProtKB-KW"/>
</dbReference>
<keyword evidence="4" id="KW-0378">Hydrolase</keyword>
<keyword evidence="6" id="KW-0520">NAD</keyword>
<dbReference type="OrthoDB" id="10249612at2759"/>
<sequence length="291" mass="32040">MGSRGSHSFCLISLLHVPLLGTSLSAVEPSEDAPVQKEDVLQALGSSFDAQFMELRMAMLTIADEGERNLLAKFQSLSRWSSTYRRCPKCGTPLRMRVSKSAAHCPSCSRIFYPTCSPVAITLVADPTDSFALLIRHKRSPGGLYTAIAGFAHSGESLHECARREVAEEVGVPVSEVVSLNGSQPWPMPDSSLMCAHYAVADMSHKIDACPAELESARWFSREEVAAALQRTLDDPFLKELSNDVEDRQKLMYIPPQGAIAHHMIKDWVRRCLWKGTHATHAIMVDDGSSQ</sequence>
<dbReference type="FunFam" id="3.90.79.10:FF:000074">
    <property type="entry name" value="Mutt/nudix family protein-like protein"/>
    <property type="match status" value="1"/>
</dbReference>
<dbReference type="SUPFAM" id="SSF55811">
    <property type="entry name" value="Nudix"/>
    <property type="match status" value="1"/>
</dbReference>
<dbReference type="InterPro" id="IPR015797">
    <property type="entry name" value="NUDIX_hydrolase-like_dom_sf"/>
</dbReference>
<evidence type="ECO:0000256" key="7">
    <source>
        <dbReference type="SAM" id="SignalP"/>
    </source>
</evidence>
<evidence type="ECO:0000256" key="6">
    <source>
        <dbReference type="ARBA" id="ARBA00023027"/>
    </source>
</evidence>
<accession>A0A3P8HWM3</accession>